<dbReference type="EMBL" id="ABWP01000077">
    <property type="protein sequence ID" value="EEA84286.1"/>
    <property type="molecule type" value="Genomic_DNA"/>
</dbReference>
<evidence type="ECO:0000313" key="1">
    <source>
        <dbReference type="EMBL" id="EEA84286.1"/>
    </source>
</evidence>
<dbReference type="AlphaFoldDB" id="B6G1R9"/>
<proteinExistence type="predicted"/>
<gene>
    <name evidence="1" type="ORF">CLOHIR_02077</name>
</gene>
<dbReference type="STRING" id="500633.CLOHIR_02077"/>
<dbReference type="Proteomes" id="UP000003178">
    <property type="component" value="Unassembled WGS sequence"/>
</dbReference>
<reference evidence="1 2" key="2">
    <citation type="submission" date="2008-10" db="EMBL/GenBank/DDBJ databases">
        <title>Draft genome sequence of Clostridium hiranonis (DSM 13275).</title>
        <authorList>
            <person name="Sudarsanam P."/>
            <person name="Ley R."/>
            <person name="Guruge J."/>
            <person name="Turnbaugh P.J."/>
            <person name="Mahowald M."/>
            <person name="Liep D."/>
            <person name="Gordon J."/>
        </authorList>
    </citation>
    <scope>NUCLEOTIDE SEQUENCE [LARGE SCALE GENOMIC DNA]</scope>
    <source>
        <strain evidence="1 2">DSM 13275</strain>
    </source>
</reference>
<name>B6G1R9_PEPHT</name>
<dbReference type="RefSeq" id="WP_006441204.1">
    <property type="nucleotide sequence ID" value="NZ_DS995686.1"/>
</dbReference>
<dbReference type="HOGENOM" id="CLU_1425743_0_0_9"/>
<accession>B6G1R9</accession>
<protein>
    <submittedName>
        <fullName evidence="1">Uncharacterized protein</fullName>
    </submittedName>
</protein>
<sequence>MINLVERQAITSLAINSVNSSVLKNGNKDEYINEIREIYALGDPIDKRSFIMKYNFDEEGKRYIEMMRDRLVYFKYGIDKKIQLIKSILEDTYCGKIINTRIDEYAISAIKRNEIEEFSREIESDIDEGFSKRLEKEYAKKALLNEVLYNVVCNMILQPYTVSALQTVNPYIVLGEMLEIIEIEINKFLM</sequence>
<keyword evidence="2" id="KW-1185">Reference proteome</keyword>
<comment type="caution">
    <text evidence="1">The sequence shown here is derived from an EMBL/GenBank/DDBJ whole genome shotgun (WGS) entry which is preliminary data.</text>
</comment>
<evidence type="ECO:0000313" key="2">
    <source>
        <dbReference type="Proteomes" id="UP000003178"/>
    </source>
</evidence>
<organism evidence="1 2">
    <name type="scientific">Peptacetobacter hiranonis (strain DSM 13275 / JCM 10541 / KCTC 15199 / TO-931)</name>
    <name type="common">Clostridium hiranonis</name>
    <dbReference type="NCBI Taxonomy" id="500633"/>
    <lineage>
        <taxon>Bacteria</taxon>
        <taxon>Bacillati</taxon>
        <taxon>Bacillota</taxon>
        <taxon>Clostridia</taxon>
        <taxon>Peptostreptococcales</taxon>
        <taxon>Peptostreptococcaceae</taxon>
        <taxon>Peptacetobacter</taxon>
    </lineage>
</organism>
<reference evidence="1 2" key="1">
    <citation type="submission" date="2008-09" db="EMBL/GenBank/DDBJ databases">
        <authorList>
            <person name="Fulton L."/>
            <person name="Clifton S."/>
            <person name="Fulton B."/>
            <person name="Xu J."/>
            <person name="Minx P."/>
            <person name="Pepin K.H."/>
            <person name="Johnson M."/>
            <person name="Thiruvilangam P."/>
            <person name="Bhonagiri V."/>
            <person name="Nash W.E."/>
            <person name="Mardis E.R."/>
            <person name="Wilson R.K."/>
        </authorList>
    </citation>
    <scope>NUCLEOTIDE SEQUENCE [LARGE SCALE GENOMIC DNA]</scope>
    <source>
        <strain evidence="1 2">DSM 13275</strain>
    </source>
</reference>